<dbReference type="Gene3D" id="3.40.50.300">
    <property type="entry name" value="P-loop containing nucleotide triphosphate hydrolases"/>
    <property type="match status" value="1"/>
</dbReference>
<proteinExistence type="predicted"/>
<protein>
    <recommendedName>
        <fullName evidence="3">AAA domain-containing protein</fullName>
    </recommendedName>
</protein>
<organism evidence="1 2">
    <name type="scientific">Candidatus Magnetoglobus multicellularis str. Araruama</name>
    <dbReference type="NCBI Taxonomy" id="890399"/>
    <lineage>
        <taxon>Bacteria</taxon>
        <taxon>Pseudomonadati</taxon>
        <taxon>Thermodesulfobacteriota</taxon>
        <taxon>Desulfobacteria</taxon>
        <taxon>Desulfobacterales</taxon>
        <taxon>Desulfobacteraceae</taxon>
        <taxon>Candidatus Magnetoglobus</taxon>
    </lineage>
</organism>
<accession>A0A1V1NWP5</accession>
<comment type="caution">
    <text evidence="1">The sequence shown here is derived from an EMBL/GenBank/DDBJ whole genome shotgun (WGS) entry which is preliminary data.</text>
</comment>
<dbReference type="AlphaFoldDB" id="A0A1V1NWP5"/>
<gene>
    <name evidence="1" type="ORF">OMM_12113</name>
</gene>
<name>A0A1V1NWP5_9BACT</name>
<dbReference type="InterPro" id="IPR027417">
    <property type="entry name" value="P-loop_NTPase"/>
</dbReference>
<dbReference type="Proteomes" id="UP000189670">
    <property type="component" value="Unassembled WGS sequence"/>
</dbReference>
<dbReference type="EMBL" id="ATBP01001628">
    <property type="protein sequence ID" value="ETR66975.1"/>
    <property type="molecule type" value="Genomic_DNA"/>
</dbReference>
<reference evidence="2" key="1">
    <citation type="submission" date="2012-11" db="EMBL/GenBank/DDBJ databases">
        <authorList>
            <person name="Lucero-Rivera Y.E."/>
            <person name="Tovar-Ramirez D."/>
        </authorList>
    </citation>
    <scope>NUCLEOTIDE SEQUENCE [LARGE SCALE GENOMIC DNA]</scope>
    <source>
        <strain evidence="2">Araruama</strain>
    </source>
</reference>
<evidence type="ECO:0000313" key="1">
    <source>
        <dbReference type="EMBL" id="ETR66975.1"/>
    </source>
</evidence>
<sequence length="112" mass="13315">MKIDTIFQNYLTKKEFIPKMESISRIMEISLPKKQSAFLWGPRKTGKTTYLNEKFENNHFIDLLHTDDAIEFSKRPALLREQILALAPEKNNTQLLLMRFKKYLQFLMKFTG</sequence>
<evidence type="ECO:0000313" key="2">
    <source>
        <dbReference type="Proteomes" id="UP000189670"/>
    </source>
</evidence>
<evidence type="ECO:0008006" key="3">
    <source>
        <dbReference type="Google" id="ProtNLM"/>
    </source>
</evidence>